<reference evidence="1 2" key="1">
    <citation type="journal article" date="2015" name="Microbes Environ.">
        <title>Distribution and evolution of nitrogen fixation genes in the phylum bacteroidetes.</title>
        <authorList>
            <person name="Inoue J."/>
            <person name="Oshima K."/>
            <person name="Suda W."/>
            <person name="Sakamoto M."/>
            <person name="Iino T."/>
            <person name="Noda S."/>
            <person name="Hongoh Y."/>
            <person name="Hattori M."/>
            <person name="Ohkuma M."/>
        </authorList>
    </citation>
    <scope>NUCLEOTIDE SEQUENCE [LARGE SCALE GENOMIC DNA]</scope>
    <source>
        <strain evidence="1 2">JCM 15093</strain>
    </source>
</reference>
<sequence>MVTKYQVKVICGPEVYDKNKKADANSKFRLDSSIEVTHVKVVTEDKSSKLSRIKKFLLMSWRLCKEAKKNIKKGDHVLMVTNPFPLITMMGHLKSHRDFTLSVLVHDIMPESLYTDMHIPGAVYPMVESVFNKAYSSTDLLISIGRDMSEILERKCKRFKHQPRIEVIENWADVINIIPKDREAGNKVVIQYAGNIGNAQGVGEFVDVLHDAGCENIEFSIWGTGGGETGVKEKVAEYGMQNLVTFNGPYFRSQQNDVLNDCDMALVRLVEGMYGLGVPSKSYNILAAGKPILYIGEKGTEIWRMLDENGNGVCFEPNDTDGLRKYLQALDVNSIAKLKEMGQISRRLAEEKYSEEIILKKFVVLV</sequence>
<keyword evidence="1" id="KW-0808">Transferase</keyword>
<evidence type="ECO:0000313" key="2">
    <source>
        <dbReference type="Proteomes" id="UP000027601"/>
    </source>
</evidence>
<organism evidence="1 2">
    <name type="scientific">Bacteroides graminisolvens DSM 19988 = JCM 15093</name>
    <dbReference type="NCBI Taxonomy" id="1121097"/>
    <lineage>
        <taxon>Bacteria</taxon>
        <taxon>Pseudomonadati</taxon>
        <taxon>Bacteroidota</taxon>
        <taxon>Bacteroidia</taxon>
        <taxon>Bacteroidales</taxon>
        <taxon>Bacteroidaceae</taxon>
        <taxon>Bacteroides</taxon>
    </lineage>
</organism>
<dbReference type="Proteomes" id="UP000027601">
    <property type="component" value="Unassembled WGS sequence"/>
</dbReference>
<dbReference type="STRING" id="1121097.GCA_000428125_01800"/>
<evidence type="ECO:0000313" key="1">
    <source>
        <dbReference type="EMBL" id="GAK38232.1"/>
    </source>
</evidence>
<protein>
    <submittedName>
        <fullName evidence="1">Glycosyltransferase</fullName>
    </submittedName>
</protein>
<proteinExistence type="predicted"/>
<name>A0A069D735_9BACE</name>
<keyword evidence="2" id="KW-1185">Reference proteome</keyword>
<gene>
    <name evidence="1" type="ORF">JCM15093_3554</name>
</gene>
<dbReference type="eggNOG" id="COG0438">
    <property type="taxonomic scope" value="Bacteria"/>
</dbReference>
<dbReference type="EMBL" id="BAJS01000046">
    <property type="protein sequence ID" value="GAK38232.1"/>
    <property type="molecule type" value="Genomic_DNA"/>
</dbReference>
<dbReference type="GO" id="GO:0016740">
    <property type="term" value="F:transferase activity"/>
    <property type="evidence" value="ECO:0007669"/>
    <property type="project" value="UniProtKB-KW"/>
</dbReference>
<accession>A0A069D735</accession>
<dbReference type="PANTHER" id="PTHR12526">
    <property type="entry name" value="GLYCOSYLTRANSFERASE"/>
    <property type="match status" value="1"/>
</dbReference>
<dbReference type="PANTHER" id="PTHR12526:SF630">
    <property type="entry name" value="GLYCOSYLTRANSFERASE"/>
    <property type="match status" value="1"/>
</dbReference>
<dbReference type="AlphaFoldDB" id="A0A069D735"/>
<dbReference type="Gene3D" id="3.40.50.2000">
    <property type="entry name" value="Glycogen Phosphorylase B"/>
    <property type="match status" value="2"/>
</dbReference>
<dbReference type="CDD" id="cd03794">
    <property type="entry name" value="GT4_WbuB-like"/>
    <property type="match status" value="1"/>
</dbReference>
<dbReference type="SUPFAM" id="SSF53756">
    <property type="entry name" value="UDP-Glycosyltransferase/glycogen phosphorylase"/>
    <property type="match status" value="1"/>
</dbReference>
<comment type="caution">
    <text evidence="1">The sequence shown here is derived from an EMBL/GenBank/DDBJ whole genome shotgun (WGS) entry which is preliminary data.</text>
</comment>